<dbReference type="InterPro" id="IPR036388">
    <property type="entry name" value="WH-like_DNA-bd_sf"/>
</dbReference>
<dbReference type="Pfam" id="PF13518">
    <property type="entry name" value="HTH_28"/>
    <property type="match status" value="1"/>
</dbReference>
<dbReference type="Gene3D" id="1.10.10.10">
    <property type="entry name" value="Winged helix-like DNA-binding domain superfamily/Winged helix DNA-binding domain"/>
    <property type="match status" value="1"/>
</dbReference>
<name>A0A6C1KDW9_XANAU</name>
<dbReference type="InterPro" id="IPR055247">
    <property type="entry name" value="InsJ-like_HTH"/>
</dbReference>
<dbReference type="EMBL" id="VAUP01000029">
    <property type="protein sequence ID" value="TLX42352.1"/>
    <property type="molecule type" value="Genomic_DNA"/>
</dbReference>
<comment type="caution">
    <text evidence="2">The sequence shown here is derived from an EMBL/GenBank/DDBJ whole genome shotgun (WGS) entry which is preliminary data.</text>
</comment>
<dbReference type="Proteomes" id="UP000305131">
    <property type="component" value="Unassembled WGS sequence"/>
</dbReference>
<dbReference type="OrthoDB" id="565387at2"/>
<organism evidence="2 3">
    <name type="scientific">Xanthobacter autotrophicus</name>
    <dbReference type="NCBI Taxonomy" id="280"/>
    <lineage>
        <taxon>Bacteria</taxon>
        <taxon>Pseudomonadati</taxon>
        <taxon>Pseudomonadota</taxon>
        <taxon>Alphaproteobacteria</taxon>
        <taxon>Hyphomicrobiales</taxon>
        <taxon>Xanthobacteraceae</taxon>
        <taxon>Xanthobacter</taxon>
    </lineage>
</organism>
<sequence length="128" mass="14381">MARTLSLDLRERVVAAVEGGMSRRQAAERFGVSIASAVRWCARVRETGSVAAKPRGGDTLSARIEAQADLILKLVEETSDITLMELQARLAEHGHRFAIGTLWRFFDRHQITWKKRPRTRPSRTAPIS</sequence>
<accession>A0A6C1KDW9</accession>
<evidence type="ECO:0000313" key="3">
    <source>
        <dbReference type="Proteomes" id="UP000305131"/>
    </source>
</evidence>
<gene>
    <name evidence="2" type="ORF">FBQ73_13995</name>
</gene>
<proteinExistence type="predicted"/>
<feature type="domain" description="Insertion element IS150 protein InsJ-like helix-turn-helix" evidence="1">
    <location>
        <begin position="10"/>
        <end position="55"/>
    </location>
</feature>
<reference evidence="2 3" key="1">
    <citation type="submission" date="2019-05" db="EMBL/GenBank/DDBJ databases">
        <authorList>
            <person name="Zhou X."/>
        </authorList>
    </citation>
    <scope>NUCLEOTIDE SEQUENCE [LARGE SCALE GENOMIC DNA]</scope>
    <source>
        <strain evidence="2 3">DSM 432</strain>
    </source>
</reference>
<dbReference type="InterPro" id="IPR009057">
    <property type="entry name" value="Homeodomain-like_sf"/>
</dbReference>
<evidence type="ECO:0000259" key="1">
    <source>
        <dbReference type="Pfam" id="PF13518"/>
    </source>
</evidence>
<dbReference type="SUPFAM" id="SSF46689">
    <property type="entry name" value="Homeodomain-like"/>
    <property type="match status" value="1"/>
</dbReference>
<evidence type="ECO:0000313" key="2">
    <source>
        <dbReference type="EMBL" id="TLX42352.1"/>
    </source>
</evidence>
<protein>
    <submittedName>
        <fullName evidence="2">Transposase</fullName>
    </submittedName>
</protein>
<dbReference type="AlphaFoldDB" id="A0A6C1KDW9"/>